<sequence length="611" mass="69998">MTTLFPTNSDIPRSDALPLIFNSSALSLDNLKTSSTMPSLTPSDLDSTSTINLTNVSPAKDFMIDWHKDTLKRQMTFTSHSWAGEEVEDYLDEQSTSNIKITEASSDVGQKNNAYYNKVIHRLILKDNMPVRMLQCTEFINLLSDIPNCEPPNLDEFVFHLFNAYELAISRLKNGFFSTACSFWKNELDIQCLSVTANFIDKDWKLVQMFVGMQMEDQSSICDSPLFKNLIKQRGLNVDKCLVNVNDSLETLHREFRALGENNYWVCADHLIKASLYEIFFFDLRTSQFSAQQHLALSTVDLLIAKCRLFSNTIQETNDFKSLLDMFQKVLEKSESTEISVNIDSHHMIKMEPEAEDQFSFVDVQLLKDLYDLLTLVFTTTADLSKSHTVTISLVLRTFSILIIKLRSAQHVDHLRTSNGKEVFAIVAESINKQLRDHLLENELLQMATCLDPRTKLASCGDNVDLIERVKKGLFRLYKMLEPRIVEEKLQTEVKFEMSTEDIFSCIYAKPDHTRQKVSTTSIKEFELELMHYLSLPNKGIDSDPLEFWKTYDNLFPKVSLVAQVLLATPATVINQQNAVEVFGNPVTSRETLLSEEANDMLYFLRINYKL</sequence>
<gene>
    <name evidence="2" type="ORF">Ciccas_012979</name>
</gene>
<dbReference type="PANTHER" id="PTHR46169:SF29">
    <property type="entry name" value="DNA REPLICATION-RELATED ELEMENT FACTOR, ISOFORM A"/>
    <property type="match status" value="1"/>
</dbReference>
<evidence type="ECO:0000313" key="3">
    <source>
        <dbReference type="Proteomes" id="UP001626550"/>
    </source>
</evidence>
<organism evidence="2 3">
    <name type="scientific">Cichlidogyrus casuarinus</name>
    <dbReference type="NCBI Taxonomy" id="1844966"/>
    <lineage>
        <taxon>Eukaryota</taxon>
        <taxon>Metazoa</taxon>
        <taxon>Spiralia</taxon>
        <taxon>Lophotrochozoa</taxon>
        <taxon>Platyhelminthes</taxon>
        <taxon>Monogenea</taxon>
        <taxon>Monopisthocotylea</taxon>
        <taxon>Dactylogyridea</taxon>
        <taxon>Ancyrocephalidae</taxon>
        <taxon>Cichlidogyrus</taxon>
    </lineage>
</organism>
<dbReference type="AlphaFoldDB" id="A0ABD2PLX1"/>
<dbReference type="InterPro" id="IPR008906">
    <property type="entry name" value="HATC_C_dom"/>
</dbReference>
<dbReference type="Proteomes" id="UP001626550">
    <property type="component" value="Unassembled WGS sequence"/>
</dbReference>
<keyword evidence="3" id="KW-1185">Reference proteome</keyword>
<dbReference type="EMBL" id="JBJKFK010005154">
    <property type="protein sequence ID" value="KAL3308489.1"/>
    <property type="molecule type" value="Genomic_DNA"/>
</dbReference>
<feature type="domain" description="HAT C-terminal dimerisation" evidence="1">
    <location>
        <begin position="529"/>
        <end position="606"/>
    </location>
</feature>
<dbReference type="InterPro" id="IPR012337">
    <property type="entry name" value="RNaseH-like_sf"/>
</dbReference>
<proteinExistence type="predicted"/>
<evidence type="ECO:0000313" key="2">
    <source>
        <dbReference type="EMBL" id="KAL3308489.1"/>
    </source>
</evidence>
<dbReference type="PANTHER" id="PTHR46169">
    <property type="entry name" value="DNA REPLICATION-RELATED ELEMENT FACTOR, ISOFORM A"/>
    <property type="match status" value="1"/>
</dbReference>
<reference evidence="2 3" key="1">
    <citation type="submission" date="2024-11" db="EMBL/GenBank/DDBJ databases">
        <title>Adaptive evolution of stress response genes in parasites aligns with host niche diversity.</title>
        <authorList>
            <person name="Hahn C."/>
            <person name="Resl P."/>
        </authorList>
    </citation>
    <scope>NUCLEOTIDE SEQUENCE [LARGE SCALE GENOMIC DNA]</scope>
    <source>
        <strain evidence="2">EGGRZ-B1_66</strain>
        <tissue evidence="2">Body</tissue>
    </source>
</reference>
<dbReference type="InterPro" id="IPR052717">
    <property type="entry name" value="Vacuolar_transposase_reg"/>
</dbReference>
<dbReference type="SUPFAM" id="SSF53098">
    <property type="entry name" value="Ribonuclease H-like"/>
    <property type="match status" value="1"/>
</dbReference>
<dbReference type="Pfam" id="PF05699">
    <property type="entry name" value="Dimer_Tnp_hAT"/>
    <property type="match status" value="1"/>
</dbReference>
<accession>A0ABD2PLX1</accession>
<name>A0ABD2PLX1_9PLAT</name>
<comment type="caution">
    <text evidence="2">The sequence shown here is derived from an EMBL/GenBank/DDBJ whole genome shotgun (WGS) entry which is preliminary data.</text>
</comment>
<evidence type="ECO:0000259" key="1">
    <source>
        <dbReference type="Pfam" id="PF05699"/>
    </source>
</evidence>
<protein>
    <recommendedName>
        <fullName evidence="1">HAT C-terminal dimerisation domain-containing protein</fullName>
    </recommendedName>
</protein>